<evidence type="ECO:0000313" key="5">
    <source>
        <dbReference type="EMBL" id="GAT34119.1"/>
    </source>
</evidence>
<dbReference type="CDD" id="cd09898">
    <property type="entry name" value="H3TH_53EXO"/>
    <property type="match status" value="1"/>
</dbReference>
<dbReference type="EMBL" id="BDCO01000002">
    <property type="protein sequence ID" value="GAT34119.1"/>
    <property type="molecule type" value="Genomic_DNA"/>
</dbReference>
<dbReference type="InterPro" id="IPR038969">
    <property type="entry name" value="FEN"/>
</dbReference>
<dbReference type="FunCoup" id="A0A146G8U9">
    <property type="interactions" value="159"/>
</dbReference>
<dbReference type="AlphaFoldDB" id="A0A146G8U9"/>
<dbReference type="GO" id="GO:0033567">
    <property type="term" value="P:DNA replication, Okazaki fragment processing"/>
    <property type="evidence" value="ECO:0007669"/>
    <property type="project" value="InterPro"/>
</dbReference>
<dbReference type="InterPro" id="IPR029060">
    <property type="entry name" value="PIN-like_dom_sf"/>
</dbReference>
<evidence type="ECO:0000256" key="2">
    <source>
        <dbReference type="ARBA" id="ARBA00022801"/>
    </source>
</evidence>
<dbReference type="GO" id="GO:0017108">
    <property type="term" value="F:5'-flap endonuclease activity"/>
    <property type="evidence" value="ECO:0007669"/>
    <property type="project" value="InterPro"/>
</dbReference>
<dbReference type="GO" id="GO:0008409">
    <property type="term" value="F:5'-3' exonuclease activity"/>
    <property type="evidence" value="ECO:0007669"/>
    <property type="project" value="InterPro"/>
</dbReference>
<dbReference type="PANTHER" id="PTHR42646">
    <property type="entry name" value="FLAP ENDONUCLEASE XNI"/>
    <property type="match status" value="1"/>
</dbReference>
<dbReference type="InterPro" id="IPR002421">
    <property type="entry name" value="5-3_exonuclease"/>
</dbReference>
<dbReference type="CDD" id="cd09859">
    <property type="entry name" value="PIN_53EXO"/>
    <property type="match status" value="1"/>
</dbReference>
<dbReference type="Proteomes" id="UP000076023">
    <property type="component" value="Unassembled WGS sequence"/>
</dbReference>
<dbReference type="PANTHER" id="PTHR42646:SF2">
    <property type="entry name" value="5'-3' EXONUCLEASE FAMILY PROTEIN"/>
    <property type="match status" value="1"/>
</dbReference>
<evidence type="ECO:0000256" key="3">
    <source>
        <dbReference type="ARBA" id="ARBA00023125"/>
    </source>
</evidence>
<keyword evidence="6" id="KW-1185">Reference proteome</keyword>
<dbReference type="RefSeq" id="WP_075079782.1">
    <property type="nucleotide sequence ID" value="NZ_BDCO01000002.1"/>
</dbReference>
<dbReference type="InParanoid" id="A0A146G8U9"/>
<dbReference type="FunFam" id="1.10.150.20:FF:000003">
    <property type="entry name" value="DNA polymerase I"/>
    <property type="match status" value="1"/>
</dbReference>
<dbReference type="Pfam" id="PF02739">
    <property type="entry name" value="5_3_exonuc_N"/>
    <property type="match status" value="1"/>
</dbReference>
<evidence type="ECO:0000259" key="4">
    <source>
        <dbReference type="SMART" id="SM00475"/>
    </source>
</evidence>
<keyword evidence="3" id="KW-0238">DNA-binding</keyword>
<dbReference type="InterPro" id="IPR008918">
    <property type="entry name" value="HhH2"/>
</dbReference>
<protein>
    <submittedName>
        <fullName evidence="5">DNA polymerase-1</fullName>
    </submittedName>
</protein>
<dbReference type="SUPFAM" id="SSF47807">
    <property type="entry name" value="5' to 3' exonuclease, C-terminal subdomain"/>
    <property type="match status" value="1"/>
</dbReference>
<dbReference type="InterPro" id="IPR036279">
    <property type="entry name" value="5-3_exonuclease_C_sf"/>
</dbReference>
<comment type="caution">
    <text evidence="5">The sequence shown here is derived from an EMBL/GenBank/DDBJ whole genome shotgun (WGS) entry which is preliminary data.</text>
</comment>
<accession>A0A146G8U9</accession>
<name>A0A146G8U9_TERSA</name>
<dbReference type="Gene3D" id="3.40.50.1010">
    <property type="entry name" value="5'-nuclease"/>
    <property type="match status" value="1"/>
</dbReference>
<dbReference type="Gene3D" id="1.10.150.20">
    <property type="entry name" value="5' to 3' exonuclease, C-terminal subdomain"/>
    <property type="match status" value="1"/>
</dbReference>
<keyword evidence="2" id="KW-0378">Hydrolase</keyword>
<evidence type="ECO:0000313" key="6">
    <source>
        <dbReference type="Proteomes" id="UP000076023"/>
    </source>
</evidence>
<organism evidence="5 6">
    <name type="scientific">Terrimicrobium sacchariphilum</name>
    <dbReference type="NCBI Taxonomy" id="690879"/>
    <lineage>
        <taxon>Bacteria</taxon>
        <taxon>Pseudomonadati</taxon>
        <taxon>Verrucomicrobiota</taxon>
        <taxon>Terrimicrobiia</taxon>
        <taxon>Terrimicrobiales</taxon>
        <taxon>Terrimicrobiaceae</taxon>
        <taxon>Terrimicrobium</taxon>
    </lineage>
</organism>
<dbReference type="STRING" id="690879.TSACC_22543"/>
<dbReference type="SUPFAM" id="SSF88723">
    <property type="entry name" value="PIN domain-like"/>
    <property type="match status" value="1"/>
</dbReference>
<dbReference type="Pfam" id="PF01367">
    <property type="entry name" value="5_3_exonuc"/>
    <property type="match status" value="1"/>
</dbReference>
<dbReference type="InterPro" id="IPR020045">
    <property type="entry name" value="DNA_polI_H3TH"/>
</dbReference>
<reference evidence="6" key="1">
    <citation type="journal article" date="2017" name="Genome Announc.">
        <title>Draft Genome Sequence of Terrimicrobium sacchariphilum NM-5T, a Facultative Anaerobic Soil Bacterium of the Class Spartobacteria.</title>
        <authorList>
            <person name="Qiu Y.L."/>
            <person name="Tourlousse D.M."/>
            <person name="Matsuura N."/>
            <person name="Ohashi A."/>
            <person name="Sekiguchi Y."/>
        </authorList>
    </citation>
    <scope>NUCLEOTIDE SEQUENCE [LARGE SCALE GENOMIC DNA]</scope>
    <source>
        <strain evidence="6">NM-5</strain>
    </source>
</reference>
<gene>
    <name evidence="5" type="ORF">TSACC_22543</name>
</gene>
<dbReference type="GO" id="GO:0003677">
    <property type="term" value="F:DNA binding"/>
    <property type="evidence" value="ECO:0007669"/>
    <property type="project" value="UniProtKB-KW"/>
</dbReference>
<sequence length="296" mass="32706">MRLLLIDGHYYLYRSFFAIRGLSNSKGEPTNAIYGFSKAIRRMIADTKPDRAAVIWDCGLPARRTELQPEYKQNRTEMPDDLRPQEGWLQKNVPLFGLASLKTPNTEADDLIASYAQAAMGEGADVVIATNDKDIMQMVCGQVSIYTTIKDAFALLGTEDVEKKWGVPPAFIADVLALTGDSSDNIPGVPGIGEKTAAQLVRTYGTTDEMLANIGAIVPGRLQEKIATHRDQIVSNRQMVALDLDLPLPVRWQDLEIRPRYPELIGALRECEFKGLLKEVEDEAAKALPAQADLFA</sequence>
<dbReference type="OrthoDB" id="9806424at2"/>
<dbReference type="SMART" id="SM00279">
    <property type="entry name" value="HhH2"/>
    <property type="match status" value="1"/>
</dbReference>
<feature type="domain" description="5'-3' exonuclease" evidence="4">
    <location>
        <begin position="1"/>
        <end position="258"/>
    </location>
</feature>
<dbReference type="SMART" id="SM00475">
    <property type="entry name" value="53EXOc"/>
    <property type="match status" value="1"/>
</dbReference>
<proteinExistence type="predicted"/>
<dbReference type="InterPro" id="IPR020046">
    <property type="entry name" value="5-3_exonucl_a-hlix_arch_N"/>
</dbReference>
<keyword evidence="1" id="KW-0540">Nuclease</keyword>
<evidence type="ECO:0000256" key="1">
    <source>
        <dbReference type="ARBA" id="ARBA00022722"/>
    </source>
</evidence>